<dbReference type="AlphaFoldDB" id="A0A8X6KMG3"/>
<accession>A0A8X6KMG3</accession>
<dbReference type="EMBL" id="BMAW01093305">
    <property type="protein sequence ID" value="GFS59761.1"/>
    <property type="molecule type" value="Genomic_DNA"/>
</dbReference>
<evidence type="ECO:0000313" key="2">
    <source>
        <dbReference type="Proteomes" id="UP000887013"/>
    </source>
</evidence>
<organism evidence="1 2">
    <name type="scientific">Nephila pilipes</name>
    <name type="common">Giant wood spider</name>
    <name type="synonym">Nephila maculata</name>
    <dbReference type="NCBI Taxonomy" id="299642"/>
    <lineage>
        <taxon>Eukaryota</taxon>
        <taxon>Metazoa</taxon>
        <taxon>Ecdysozoa</taxon>
        <taxon>Arthropoda</taxon>
        <taxon>Chelicerata</taxon>
        <taxon>Arachnida</taxon>
        <taxon>Araneae</taxon>
        <taxon>Araneomorphae</taxon>
        <taxon>Entelegynae</taxon>
        <taxon>Araneoidea</taxon>
        <taxon>Nephilidae</taxon>
        <taxon>Nephila</taxon>
    </lineage>
</organism>
<sequence>MKVIEIRYCVSLACFAFRWQFTTQGLLPFYFPNTVKSTSFNSSLGSNLSLCCALSTCDNHGTWRNWVKVNFPKSRFDFPLPELLLQVLRQIGGLLRRRVLLEILSR</sequence>
<reference evidence="1" key="1">
    <citation type="submission" date="2020-08" db="EMBL/GenBank/DDBJ databases">
        <title>Multicomponent nature underlies the extraordinary mechanical properties of spider dragline silk.</title>
        <authorList>
            <person name="Kono N."/>
            <person name="Nakamura H."/>
            <person name="Mori M."/>
            <person name="Yoshida Y."/>
            <person name="Ohtoshi R."/>
            <person name="Malay A.D."/>
            <person name="Moran D.A.P."/>
            <person name="Tomita M."/>
            <person name="Numata K."/>
            <person name="Arakawa K."/>
        </authorList>
    </citation>
    <scope>NUCLEOTIDE SEQUENCE</scope>
</reference>
<gene>
    <name evidence="1" type="ORF">NPIL_298031</name>
</gene>
<proteinExistence type="predicted"/>
<comment type="caution">
    <text evidence="1">The sequence shown here is derived from an EMBL/GenBank/DDBJ whole genome shotgun (WGS) entry which is preliminary data.</text>
</comment>
<dbReference type="Proteomes" id="UP000887013">
    <property type="component" value="Unassembled WGS sequence"/>
</dbReference>
<evidence type="ECO:0000313" key="1">
    <source>
        <dbReference type="EMBL" id="GFS59761.1"/>
    </source>
</evidence>
<protein>
    <submittedName>
        <fullName evidence="1">Uncharacterized protein</fullName>
    </submittedName>
</protein>
<name>A0A8X6KMG3_NEPPI</name>
<keyword evidence="2" id="KW-1185">Reference proteome</keyword>